<evidence type="ECO:0000256" key="1">
    <source>
        <dbReference type="SAM" id="MobiDB-lite"/>
    </source>
</evidence>
<reference evidence="2 3" key="1">
    <citation type="journal article" date="2006" name="PLoS Genet.">
        <title>Comparative genomics of emerging human ehrlichiosis agents.</title>
        <authorList>
            <person name="Dunning Hotopp J.C."/>
            <person name="Lin M."/>
            <person name="Madupu R."/>
            <person name="Crabtree J."/>
            <person name="Angiuoli S.V."/>
            <person name="Eisen J.A."/>
            <person name="Seshadri R."/>
            <person name="Ren Q."/>
            <person name="Wu M."/>
            <person name="Utterback T.R."/>
            <person name="Smith S."/>
            <person name="Lewis M."/>
            <person name="Khouri H."/>
            <person name="Zhang C."/>
            <person name="Niu H."/>
            <person name="Lin Q."/>
            <person name="Ohashi N."/>
            <person name="Zhi N."/>
            <person name="Nelson W."/>
            <person name="Brinkac L.M."/>
            <person name="Dodson R.J."/>
            <person name="Rosovitz M.J."/>
            <person name="Sundaram J."/>
            <person name="Daugherty S.C."/>
            <person name="Davidsen T."/>
            <person name="Durkin A.S."/>
            <person name="Gwinn M."/>
            <person name="Haft D.H."/>
            <person name="Selengut J.D."/>
            <person name="Sullivan S.A."/>
            <person name="Zafar N."/>
            <person name="Zhou L."/>
            <person name="Benahmed F."/>
            <person name="Forberger H."/>
            <person name="Halpin R."/>
            <person name="Mulligan S."/>
            <person name="Robinson J."/>
            <person name="White O."/>
            <person name="Rikihisa Y."/>
            <person name="Tettelin H."/>
        </authorList>
    </citation>
    <scope>NUCLEOTIDE SEQUENCE [LARGE SCALE GENOMIC DNA]</scope>
    <source>
        <strain evidence="3">ATCC CRL-10679 / Arkansas</strain>
    </source>
</reference>
<dbReference type="OrthoDB" id="7163233at2"/>
<keyword evidence="3" id="KW-1185">Reference proteome</keyword>
<dbReference type="HOGENOM" id="CLU_813132_0_0_5"/>
<dbReference type="EMBL" id="CP000236">
    <property type="protein sequence ID" value="ABD44635.1"/>
    <property type="molecule type" value="Genomic_DNA"/>
</dbReference>
<evidence type="ECO:0000313" key="3">
    <source>
        <dbReference type="Proteomes" id="UP000008320"/>
    </source>
</evidence>
<evidence type="ECO:0000313" key="2">
    <source>
        <dbReference type="EMBL" id="ABD44635.1"/>
    </source>
</evidence>
<dbReference type="RefSeq" id="WP_006010273.1">
    <property type="nucleotide sequence ID" value="NC_007799.1"/>
</dbReference>
<dbReference type="KEGG" id="ech:ECH_0270"/>
<dbReference type="Proteomes" id="UP000008320">
    <property type="component" value="Chromosome"/>
</dbReference>
<proteinExistence type="predicted"/>
<name>Q2GHJ2_EHRCR</name>
<accession>Q2GHJ2</accession>
<sequence>MRNISNLLYFSCYSKLGEISGRLYSMHCARLDEKPELYRPFTLNAGALLRLASYACDALSDQAVVERVNLDRDVVEIIKFDVLNIITSLIKVYNSVIDMRIHPEQTNDLVFSAKLLLHEVKNTLNRMRCLCQKLIKYSNVIARDDFLHMSLAVHNLDFFSYNIQEYVDDIKSAISEPCRSMSMASVPATERAKISSENFNILEPLDFNKNRYLCDLKDKAISELVPVYDESLTDLGLRYGYDISLLFKSVMISTQEYRQPFSKGSRLVILNCGRVACINDLKDGFILYNKFIVSLAEGGVVYSTSSNIGLRELSGCDQEAQGRVYSPDSVLSSSDEELITSLGSADKNK</sequence>
<organism evidence="2 3">
    <name type="scientific">Ehrlichia chaffeensis (strain ATCC CRL-10679 / Arkansas)</name>
    <dbReference type="NCBI Taxonomy" id="205920"/>
    <lineage>
        <taxon>Bacteria</taxon>
        <taxon>Pseudomonadati</taxon>
        <taxon>Pseudomonadota</taxon>
        <taxon>Alphaproteobacteria</taxon>
        <taxon>Rickettsiales</taxon>
        <taxon>Anaplasmataceae</taxon>
        <taxon>Ehrlichia</taxon>
    </lineage>
</organism>
<gene>
    <name evidence="2" type="ordered locus">ECH_0270</name>
</gene>
<dbReference type="AlphaFoldDB" id="Q2GHJ2"/>
<protein>
    <submittedName>
        <fullName evidence="2">Uncharacterized protein</fullName>
    </submittedName>
</protein>
<feature type="region of interest" description="Disordered" evidence="1">
    <location>
        <begin position="324"/>
        <end position="349"/>
    </location>
</feature>